<proteinExistence type="predicted"/>
<organism evidence="1">
    <name type="scientific">Blastobotrys adeninivorans</name>
    <name type="common">Yeast</name>
    <name type="synonym">Arxula adeninivorans</name>
    <dbReference type="NCBI Taxonomy" id="409370"/>
    <lineage>
        <taxon>Eukaryota</taxon>
        <taxon>Fungi</taxon>
        <taxon>Dikarya</taxon>
        <taxon>Ascomycota</taxon>
        <taxon>Saccharomycotina</taxon>
        <taxon>Dipodascomycetes</taxon>
        <taxon>Dipodascales</taxon>
        <taxon>Trichomonascaceae</taxon>
        <taxon>Blastobotrys</taxon>
    </lineage>
</organism>
<evidence type="ECO:0000313" key="1">
    <source>
        <dbReference type="EMBL" id="CDP36692.1"/>
    </source>
</evidence>
<dbReference type="EMBL" id="HG937692">
    <property type="protein sequence ID" value="CDP36692.1"/>
    <property type="molecule type" value="Genomic_DNA"/>
</dbReference>
<reference evidence="1" key="2">
    <citation type="submission" date="2014-06" db="EMBL/GenBank/DDBJ databases">
        <title>The complete genome of Blastobotrys (Arxula) adeninivorans LS3 - a yeast of biotechnological interest.</title>
        <authorList>
            <person name="Kunze G."/>
            <person name="Gaillardin C."/>
            <person name="Czernicka M."/>
            <person name="Durrens P."/>
            <person name="Martin T."/>
            <person name="Boer E."/>
            <person name="Gabaldon T."/>
            <person name="Cruz J."/>
            <person name="Talla E."/>
            <person name="Marck C."/>
            <person name="Goffeau A."/>
            <person name="Barbe V."/>
            <person name="Baret P."/>
            <person name="Baronian K."/>
            <person name="Beier S."/>
            <person name="Bleykasten C."/>
            <person name="Bode R."/>
            <person name="Casaregola S."/>
            <person name="Despons L."/>
            <person name="Fairhead C."/>
            <person name="Giersberg M."/>
            <person name="Gierski P."/>
            <person name="Hahnel U."/>
            <person name="Hartmann A."/>
            <person name="Jankowska D."/>
            <person name="Jubin C."/>
            <person name="Jung P."/>
            <person name="Lafontaine I."/>
            <person name="Leh-Louis V."/>
            <person name="Lemaire M."/>
            <person name="Marcet-Houben M."/>
            <person name="Mascher M."/>
            <person name="Morel G."/>
            <person name="Richard G.-F."/>
            <person name="Riechen J."/>
            <person name="Sacerdot C."/>
            <person name="Sarkar A."/>
            <person name="Savel G."/>
            <person name="Schacherer J."/>
            <person name="Sherman D."/>
            <person name="Straub M.-L."/>
            <person name="Stein N."/>
            <person name="Thierry A."/>
            <person name="Trautwein-Schult A."/>
            <person name="Westhof E."/>
            <person name="Worch S."/>
            <person name="Dujon B."/>
            <person name="Souciet J.-L."/>
            <person name="Wincker P."/>
            <person name="Scholz U."/>
            <person name="Neuveglise N."/>
        </authorList>
    </citation>
    <scope>NUCLEOTIDE SEQUENCE</scope>
    <source>
        <strain evidence="1">LS3</strain>
    </source>
</reference>
<dbReference type="AlphaFoldDB" id="A0A060TCW2"/>
<accession>A0A060TCW2</accession>
<protein>
    <submittedName>
        <fullName evidence="1">ARAD1B18810p</fullName>
    </submittedName>
</protein>
<name>A0A060TCW2_BLAAD</name>
<gene>
    <name evidence="1" type="ORF">GNLVRS02_ARAD1B18810g</name>
</gene>
<sequence>MMGYSWGVSNRYSMVGYDRRQALTPSPPPSPTDVVLEEEGEEAIRHSIGWSDYSKDSVVTPLKDKLQWFGREVFRVRQFDARRTVRTIMTFFGSEVAGAPSKYDKFIFCVCYLFEGRFNPEFRDELIDFIVTHGGNVSAQDLMLHKAMFFRQLSYLDLCAANKAVGWGLPEKAKNLPRFNPSMYSVPPSVRTTHRILWSKHDAEDPSRQKIHSVLGPLLVYFNRLYYIDQAQSAKDGLVRTVIVGAFATILCVAVVADQSMADEDDTSAQLMVNLFQAYHQNRKLGRDNAVYGILINGPCWQLWKFKGKRFRAQKRPLTLPDNYDIGMKDFQTVDKMHDQLLGSVFRLLVKSWTHAYARSDKKVKKNCRRIKTVMGMFSRDASPQSAVRTFEEFSALTLDIFKQQDHDGHYIKTIEATN</sequence>
<reference evidence="1" key="1">
    <citation type="submission" date="2014-02" db="EMBL/GenBank/DDBJ databases">
        <authorList>
            <person name="Genoscope - CEA"/>
        </authorList>
    </citation>
    <scope>NUCLEOTIDE SEQUENCE</scope>
    <source>
        <strain evidence="1">LS3</strain>
    </source>
</reference>